<proteinExistence type="predicted"/>
<reference evidence="2 3" key="1">
    <citation type="submission" date="2018-06" db="EMBL/GenBank/DDBJ databases">
        <title>Carbapenemase-producing Enterobacteriaceae present in wastewater treatment plant effluent and nearby surface waters in the US.</title>
        <authorList>
            <person name="Mathys D.A."/>
            <person name="Mollenkopf D.F."/>
            <person name="Feicht S.M."/>
            <person name="Adams R.J."/>
            <person name="Albers A.L."/>
            <person name="Stuever D.M."/>
            <person name="Daniels J.B."/>
            <person name="Wittum T.E."/>
        </authorList>
    </citation>
    <scope>NUCLEOTIDE SEQUENCE [LARGE SCALE GENOMIC DNA]</scope>
    <source>
        <strain evidence="2 3">GEO_47_Down_B</strain>
    </source>
</reference>
<accession>A0A443VIM9</accession>
<dbReference type="Gene3D" id="2.120.10.30">
    <property type="entry name" value="TolB, C-terminal domain"/>
    <property type="match status" value="1"/>
</dbReference>
<sequence>MRQVAISLMLATLLFPAVTLAGKVRVEVLQNQLAHPWALAFLPDDQGILITLRSGELKRWRQGEGLSAAITGVPPVWASGQGGLLDVALAPDFAHSRRVWLSFAEVGDDGKAGTAVGYGRLSDNLQQLEHFQVVFRQQPKLSTGNHFGGRLVFDGKGYLFIGLGENNQRPTAQDLDKLQGKVVRLTQDGKVPADNPFVHRAGERPEIWSYGIRNPQGMAMNPWTDTLWLNEHGPRGGDEINIPQKGKNYGWPLATHGVNYSGLAIPEAQGTAVAGTEAPLFVWKRSPAVSGMAFYAAPTFPQWQHKLFIGALKDQSLIVLKVDGDKVSEEARILGDRGKRIRDVRVGPDGYLYVLTDESNGELLKVSPAD</sequence>
<evidence type="ECO:0000313" key="3">
    <source>
        <dbReference type="Proteomes" id="UP000288843"/>
    </source>
</evidence>
<dbReference type="InterPro" id="IPR012938">
    <property type="entry name" value="Glc/Sorbosone_DH"/>
</dbReference>
<evidence type="ECO:0000259" key="1">
    <source>
        <dbReference type="Pfam" id="PF07995"/>
    </source>
</evidence>
<dbReference type="AlphaFoldDB" id="A0A443VIM9"/>
<feature type="domain" description="Glucose/Sorbosone dehydrogenase" evidence="1">
    <location>
        <begin position="33"/>
        <end position="365"/>
    </location>
</feature>
<dbReference type="PANTHER" id="PTHR19328:SF75">
    <property type="entry name" value="ALDOSE SUGAR DEHYDROGENASE YLII"/>
    <property type="match status" value="1"/>
</dbReference>
<name>A0A443VIM9_RAOPL</name>
<organism evidence="2 3">
    <name type="scientific">Raoultella planticola</name>
    <name type="common">Klebsiella planticola</name>
    <dbReference type="NCBI Taxonomy" id="575"/>
    <lineage>
        <taxon>Bacteria</taxon>
        <taxon>Pseudomonadati</taxon>
        <taxon>Pseudomonadota</taxon>
        <taxon>Gammaproteobacteria</taxon>
        <taxon>Enterobacterales</taxon>
        <taxon>Enterobacteriaceae</taxon>
        <taxon>Klebsiella/Raoultella group</taxon>
        <taxon>Raoultella</taxon>
    </lineage>
</organism>
<dbReference type="Pfam" id="PF07995">
    <property type="entry name" value="GSDH"/>
    <property type="match status" value="1"/>
</dbReference>
<dbReference type="EMBL" id="QKOX01000025">
    <property type="protein sequence ID" value="RWT19478.1"/>
    <property type="molecule type" value="Genomic_DNA"/>
</dbReference>
<dbReference type="InterPro" id="IPR011042">
    <property type="entry name" value="6-blade_b-propeller_TolB-like"/>
</dbReference>
<comment type="caution">
    <text evidence="2">The sequence shown here is derived from an EMBL/GenBank/DDBJ whole genome shotgun (WGS) entry which is preliminary data.</text>
</comment>
<dbReference type="SUPFAM" id="SSF50952">
    <property type="entry name" value="Soluble quinoprotein glucose dehydrogenase"/>
    <property type="match status" value="1"/>
</dbReference>
<gene>
    <name evidence="2" type="ORF">DN603_20970</name>
</gene>
<evidence type="ECO:0000313" key="2">
    <source>
        <dbReference type="EMBL" id="RWT19478.1"/>
    </source>
</evidence>
<dbReference type="PANTHER" id="PTHR19328">
    <property type="entry name" value="HEDGEHOG-INTERACTING PROTEIN"/>
    <property type="match status" value="1"/>
</dbReference>
<protein>
    <submittedName>
        <fullName evidence="2">PQQ-dependent sugar dehydrogenase</fullName>
    </submittedName>
</protein>
<dbReference type="Proteomes" id="UP000288843">
    <property type="component" value="Unassembled WGS sequence"/>
</dbReference>
<dbReference type="InterPro" id="IPR011041">
    <property type="entry name" value="Quinoprot_gluc/sorb_DH_b-prop"/>
</dbReference>